<evidence type="ECO:0000256" key="1">
    <source>
        <dbReference type="SAM" id="Phobius"/>
    </source>
</evidence>
<keyword evidence="1" id="KW-0472">Membrane</keyword>
<name>A0A6P1E5K6_LENHI</name>
<dbReference type="GO" id="GO:0016787">
    <property type="term" value="F:hydrolase activity"/>
    <property type="evidence" value="ECO:0007669"/>
    <property type="project" value="UniProtKB-KW"/>
</dbReference>
<dbReference type="Gene3D" id="3.40.50.1820">
    <property type="entry name" value="alpha/beta hydrolase"/>
    <property type="match status" value="1"/>
</dbReference>
<dbReference type="Proteomes" id="UP000465035">
    <property type="component" value="Chromosome"/>
</dbReference>
<dbReference type="PANTHER" id="PTHR15394:SF3">
    <property type="entry name" value="SERINE HYDROLASE RBBP9"/>
    <property type="match status" value="1"/>
</dbReference>
<accession>A0A6P1E5K6</accession>
<dbReference type="PANTHER" id="PTHR15394">
    <property type="entry name" value="SERINE HYDROLASE RBBP9"/>
    <property type="match status" value="1"/>
</dbReference>
<evidence type="ECO:0000313" key="3">
    <source>
        <dbReference type="Proteomes" id="UP000465035"/>
    </source>
</evidence>
<dbReference type="InterPro" id="IPR010662">
    <property type="entry name" value="RBBP9/YdeN"/>
</dbReference>
<reference evidence="2 3" key="1">
    <citation type="submission" date="2019-12" db="EMBL/GenBank/DDBJ databases">
        <title>Lactobacillus hilgardii FLUB.</title>
        <authorList>
            <person name="Gustaw K."/>
        </authorList>
    </citation>
    <scope>NUCLEOTIDE SEQUENCE [LARGE SCALE GENOMIC DNA]</scope>
    <source>
        <strain evidence="2 3">FLUB</strain>
    </source>
</reference>
<evidence type="ECO:0000313" key="2">
    <source>
        <dbReference type="EMBL" id="QHB51849.1"/>
    </source>
</evidence>
<dbReference type="EMBL" id="CP047121">
    <property type="protein sequence ID" value="QHB51849.1"/>
    <property type="molecule type" value="Genomic_DNA"/>
</dbReference>
<dbReference type="InterPro" id="IPR029058">
    <property type="entry name" value="AB_hydrolase_fold"/>
</dbReference>
<dbReference type="Pfam" id="PF06821">
    <property type="entry name" value="Ser_hydrolase"/>
    <property type="match status" value="1"/>
</dbReference>
<feature type="transmembrane region" description="Helical" evidence="1">
    <location>
        <begin position="20"/>
        <end position="40"/>
    </location>
</feature>
<keyword evidence="1" id="KW-1133">Transmembrane helix</keyword>
<organism evidence="2 3">
    <name type="scientific">Lentilactobacillus hilgardii</name>
    <name type="common">Lactobacillus hilgardii</name>
    <dbReference type="NCBI Taxonomy" id="1588"/>
    <lineage>
        <taxon>Bacteria</taxon>
        <taxon>Bacillati</taxon>
        <taxon>Bacillota</taxon>
        <taxon>Bacilli</taxon>
        <taxon>Lactobacillales</taxon>
        <taxon>Lactobacillaceae</taxon>
        <taxon>Lentilactobacillus</taxon>
    </lineage>
</organism>
<protein>
    <submittedName>
        <fullName evidence="2">Alpha/beta hydrolase</fullName>
    </submittedName>
</protein>
<sequence length="210" mass="24269">MWKLIRFRQRLKRANTPEFLGYWFFCLNVLEGLTMNAIIFHGSAPHATANKFWYQNISNSLINHGISSIVVNLPQLDQEPLTDTLEKINKMDLEFTKDTILIGHSAGTNIIFALLEQHLETPVRAVYLIAGYSQPNGMKHTTLKESYDWTTVKNNAKEFFILNSFNDPFKCDEKQGKVLFDHLGDTLILRNDGHFMQKHQPLLLTLLNQY</sequence>
<proteinExistence type="predicted"/>
<dbReference type="SUPFAM" id="SSF53474">
    <property type="entry name" value="alpha/beta-Hydrolases"/>
    <property type="match status" value="1"/>
</dbReference>
<gene>
    <name evidence="2" type="ORF">GQR93_06455</name>
</gene>
<dbReference type="AlphaFoldDB" id="A0A6P1E5K6"/>
<keyword evidence="1" id="KW-0812">Transmembrane</keyword>
<keyword evidence="2" id="KW-0378">Hydrolase</keyword>